<reference evidence="1" key="1">
    <citation type="submission" date="2014-05" db="EMBL/GenBank/DDBJ databases">
        <authorList>
            <person name="Chronopoulou M."/>
        </authorList>
    </citation>
    <scope>NUCLEOTIDE SEQUENCE</scope>
    <source>
        <tissue evidence="1">Whole organism</tissue>
    </source>
</reference>
<dbReference type="EMBL" id="HACA01010456">
    <property type="protein sequence ID" value="CDW27817.1"/>
    <property type="molecule type" value="Transcribed_RNA"/>
</dbReference>
<sequence>MKLFLSLIKEDRSKHMKNTSKLKMCRSIYPIVCVYYV</sequence>
<dbReference type="AlphaFoldDB" id="A0A0K2TQ80"/>
<proteinExistence type="predicted"/>
<organism evidence="1">
    <name type="scientific">Lepeophtheirus salmonis</name>
    <name type="common">Salmon louse</name>
    <name type="synonym">Caligus salmonis</name>
    <dbReference type="NCBI Taxonomy" id="72036"/>
    <lineage>
        <taxon>Eukaryota</taxon>
        <taxon>Metazoa</taxon>
        <taxon>Ecdysozoa</taxon>
        <taxon>Arthropoda</taxon>
        <taxon>Crustacea</taxon>
        <taxon>Multicrustacea</taxon>
        <taxon>Hexanauplia</taxon>
        <taxon>Copepoda</taxon>
        <taxon>Siphonostomatoida</taxon>
        <taxon>Caligidae</taxon>
        <taxon>Lepeophtheirus</taxon>
    </lineage>
</organism>
<protein>
    <submittedName>
        <fullName evidence="1">Uncharacterized protein</fullName>
    </submittedName>
</protein>
<name>A0A0K2TQ80_LEPSM</name>
<evidence type="ECO:0000313" key="1">
    <source>
        <dbReference type="EMBL" id="CDW27817.1"/>
    </source>
</evidence>
<accession>A0A0K2TQ80</accession>